<gene>
    <name evidence="5" type="ORF">AXG55_14085</name>
</gene>
<dbReference type="STRING" id="1915309.AXG55_14085"/>
<keyword evidence="1 2" id="KW-0479">Metal-binding</keyword>
<dbReference type="KEGG" id="saqi:AXG55_14085"/>
<dbReference type="InterPro" id="IPR036280">
    <property type="entry name" value="Multihaem_cyt_sf"/>
</dbReference>
<feature type="binding site" description="axial binding residue" evidence="2">
    <location>
        <position position="57"/>
    </location>
    <ligand>
        <name>heme c</name>
        <dbReference type="ChEBI" id="CHEBI:61717"/>
        <label>1</label>
    </ligand>
    <ligandPart>
        <name>Fe</name>
        <dbReference type="ChEBI" id="CHEBI:18248"/>
    </ligandPart>
</feature>
<keyword evidence="3" id="KW-0812">Transmembrane</keyword>
<feature type="domain" description="Cytochrome c7-like" evidence="4">
    <location>
        <begin position="126"/>
        <end position="215"/>
    </location>
</feature>
<keyword evidence="6" id="KW-1185">Reference proteome</keyword>
<dbReference type="CDD" id="cd08168">
    <property type="entry name" value="Cytochrom_C3"/>
    <property type="match status" value="1"/>
</dbReference>
<dbReference type="Pfam" id="PF14522">
    <property type="entry name" value="Cytochrome_C7"/>
    <property type="match status" value="2"/>
</dbReference>
<dbReference type="GO" id="GO:0009055">
    <property type="term" value="F:electron transfer activity"/>
    <property type="evidence" value="ECO:0007669"/>
    <property type="project" value="InterPro"/>
</dbReference>
<feature type="binding site" description="axial binding residue" evidence="2">
    <location>
        <position position="142"/>
    </location>
    <ligand>
        <name>heme c</name>
        <dbReference type="ChEBI" id="CHEBI:61717"/>
        <label>1</label>
    </ligand>
    <ligandPart>
        <name>Fe</name>
        <dbReference type="ChEBI" id="CHEBI:18248"/>
    </ligandPart>
</feature>
<proteinExistence type="predicted"/>
<sequence>MEPIFPKWTNRIPLFLGIGIPLLVIAIVAGIWYYFSPKFLAVGYEPEQPIAFSHQLHAGQMGIDCRYCHSGIEKAPTAPLPATETCMGCHNKVKKDSPRLKLLHESYKNNTPIPWVHVYKLPRHAHFDHSAHLTAGVGCVSCHGRVDKMEVVSLASPLSMGWCLDCHRNTTPNIRPQSKLTDMLYDPHKEGYLLYNDPDYKDRPKQGPEACGACHY</sequence>
<dbReference type="Proteomes" id="UP000184731">
    <property type="component" value="Chromosome"/>
</dbReference>
<feature type="binding site" description="axial binding residue" evidence="2">
    <location>
        <position position="69"/>
    </location>
    <ligand>
        <name>heme c</name>
        <dbReference type="ChEBI" id="CHEBI:61717"/>
        <label>2</label>
    </ligand>
    <ligandPart>
        <name>Fe</name>
        <dbReference type="ChEBI" id="CHEBI:18248"/>
    </ligandPart>
</feature>
<accession>A0A1L4D447</accession>
<dbReference type="AlphaFoldDB" id="A0A1L4D447"/>
<dbReference type="EMBL" id="CP017834">
    <property type="protein sequence ID" value="APJ04959.1"/>
    <property type="molecule type" value="Genomic_DNA"/>
</dbReference>
<dbReference type="OrthoDB" id="5294658at2"/>
<feature type="binding site" description="axial binding residue" evidence="2">
    <location>
        <position position="68"/>
    </location>
    <ligand>
        <name>heme c</name>
        <dbReference type="ChEBI" id="CHEBI:61717"/>
        <label>1</label>
    </ligand>
    <ligandPart>
        <name>Fe</name>
        <dbReference type="ChEBI" id="CHEBI:18248"/>
    </ligandPart>
</feature>
<keyword evidence="3" id="KW-1133">Transmembrane helix</keyword>
<dbReference type="PRINTS" id="PR00609">
    <property type="entry name" value="CYTOCHROMEC3"/>
</dbReference>
<dbReference type="PANTHER" id="PTHR39425">
    <property type="entry name" value="LIPOPROTEIN CYTOCHROME C"/>
    <property type="match status" value="1"/>
</dbReference>
<feature type="binding site" description="axial binding residue" evidence="2">
    <location>
        <position position="143"/>
    </location>
    <ligand>
        <name>heme c</name>
        <dbReference type="ChEBI" id="CHEBI:61717"/>
        <label>1</label>
    </ligand>
    <ligandPart>
        <name>Fe</name>
        <dbReference type="ChEBI" id="CHEBI:18248"/>
    </ligandPart>
</feature>
<organism evidence="5 6">
    <name type="scientific">Silvanigrella aquatica</name>
    <dbReference type="NCBI Taxonomy" id="1915309"/>
    <lineage>
        <taxon>Bacteria</taxon>
        <taxon>Pseudomonadati</taxon>
        <taxon>Bdellovibrionota</taxon>
        <taxon>Oligoflexia</taxon>
        <taxon>Silvanigrellales</taxon>
        <taxon>Silvanigrellaceae</taxon>
        <taxon>Silvanigrella</taxon>
    </lineage>
</organism>
<dbReference type="PANTHER" id="PTHR39425:SF1">
    <property type="entry name" value="CYTOCHROME C7-LIKE DOMAIN-CONTAINING PROTEIN"/>
    <property type="match status" value="1"/>
</dbReference>
<feature type="binding site" description="axial binding residue" evidence="2">
    <location>
        <position position="54"/>
    </location>
    <ligand>
        <name>heme c</name>
        <dbReference type="ChEBI" id="CHEBI:61717"/>
        <label>3</label>
    </ligand>
    <ligandPart>
        <name>Fe</name>
        <dbReference type="ChEBI" id="CHEBI:18248"/>
    </ligandPart>
</feature>
<dbReference type="InterPro" id="IPR002322">
    <property type="entry name" value="Cyt_c_III"/>
</dbReference>
<keyword evidence="2" id="KW-0349">Heme</keyword>
<evidence type="ECO:0000313" key="5">
    <source>
        <dbReference type="EMBL" id="APJ04959.1"/>
    </source>
</evidence>
<evidence type="ECO:0000313" key="6">
    <source>
        <dbReference type="Proteomes" id="UP000184731"/>
    </source>
</evidence>
<evidence type="ECO:0000256" key="3">
    <source>
        <dbReference type="SAM" id="Phobius"/>
    </source>
</evidence>
<comment type="cofactor">
    <cofactor evidence="2">
        <name>heme c</name>
        <dbReference type="ChEBI" id="CHEBI:61717"/>
    </cofactor>
    <text evidence="2">Binds 4 heme c groups covalently per monomer.</text>
</comment>
<feature type="binding site" description="axial binding residue" evidence="2">
    <location>
        <position position="86"/>
    </location>
    <ligand>
        <name>heme c</name>
        <dbReference type="ChEBI" id="CHEBI:61717"/>
        <label>2</label>
    </ligand>
    <ligandPart>
        <name>Fe</name>
        <dbReference type="ChEBI" id="CHEBI:18248"/>
    </ligandPart>
</feature>
<feature type="binding site" description="axial binding residue" evidence="2">
    <location>
        <position position="65"/>
    </location>
    <ligand>
        <name>heme c</name>
        <dbReference type="ChEBI" id="CHEBI:61717"/>
        <label>1</label>
    </ligand>
    <ligandPart>
        <name>Fe</name>
        <dbReference type="ChEBI" id="CHEBI:18248"/>
    </ligandPart>
</feature>
<dbReference type="GO" id="GO:0020037">
    <property type="term" value="F:heme binding"/>
    <property type="evidence" value="ECO:0007669"/>
    <property type="project" value="InterPro"/>
</dbReference>
<keyword evidence="3" id="KW-0472">Membrane</keyword>
<feature type="binding site" description="axial binding residue" evidence="2">
    <location>
        <position position="139"/>
    </location>
    <ligand>
        <name>heme c</name>
        <dbReference type="ChEBI" id="CHEBI:61717"/>
        <label>1</label>
    </ligand>
    <ligandPart>
        <name>Fe</name>
        <dbReference type="ChEBI" id="CHEBI:18248"/>
    </ligandPart>
</feature>
<reference evidence="5 6" key="1">
    <citation type="submission" date="2016-10" db="EMBL/GenBank/DDBJ databases">
        <title>Silvanigrella aquatica sp. nov., isolated from a freshwater lake located in the Black Forest, Germany, description of Silvanigrellaceae fam. nov., Silvanigrellales ord. nov., reclassification of the order Bdellovibrionales in the class Oligoflexia, reclassification of the families Bacteriovoracaceae and Halobacteriovoraceae in the new order Bacteriovoracales ord. nov., and reclassification of the family Pseudobacteriovoracaceae in the order Oligoflexiales.</title>
        <authorList>
            <person name="Hahn M.W."/>
            <person name="Schmidt J."/>
            <person name="Koll U."/>
            <person name="Rohde M."/>
            <person name="Verbag S."/>
            <person name="Pitt A."/>
            <person name="Nakai R."/>
            <person name="Naganuma T."/>
            <person name="Lang E."/>
        </authorList>
    </citation>
    <scope>NUCLEOTIDE SEQUENCE [LARGE SCALE GENOMIC DNA]</scope>
    <source>
        <strain evidence="5 6">MWH-Nonnen-W8red</strain>
    </source>
</reference>
<dbReference type="Gene3D" id="3.90.10.10">
    <property type="entry name" value="Cytochrome C3"/>
    <property type="match status" value="2"/>
</dbReference>
<dbReference type="GO" id="GO:0046872">
    <property type="term" value="F:metal ion binding"/>
    <property type="evidence" value="ECO:0007669"/>
    <property type="project" value="UniProtKB-KW"/>
</dbReference>
<dbReference type="RefSeq" id="WP_148698721.1">
    <property type="nucleotide sequence ID" value="NZ_CP017834.1"/>
</dbReference>
<feature type="transmembrane region" description="Helical" evidence="3">
    <location>
        <begin position="12"/>
        <end position="35"/>
    </location>
</feature>
<keyword evidence="2" id="KW-0408">Iron</keyword>
<name>A0A1L4D447_9BACT</name>
<evidence type="ECO:0000259" key="4">
    <source>
        <dbReference type="Pfam" id="PF14522"/>
    </source>
</evidence>
<evidence type="ECO:0000256" key="2">
    <source>
        <dbReference type="PIRSR" id="PIRSR602322-1"/>
    </source>
</evidence>
<dbReference type="InterPro" id="IPR029467">
    <property type="entry name" value="Cyt_c7-like"/>
</dbReference>
<evidence type="ECO:0000256" key="1">
    <source>
        <dbReference type="ARBA" id="ARBA00022723"/>
    </source>
</evidence>
<feature type="domain" description="Cytochrome c7-like" evidence="4">
    <location>
        <begin position="51"/>
        <end position="96"/>
    </location>
</feature>
<protein>
    <submittedName>
        <fullName evidence="5">Cytochrome C</fullName>
    </submittedName>
</protein>
<dbReference type="SUPFAM" id="SSF48695">
    <property type="entry name" value="Multiheme cytochromes"/>
    <property type="match status" value="1"/>
</dbReference>